<dbReference type="GO" id="GO:0004623">
    <property type="term" value="F:phospholipase A2 activity"/>
    <property type="evidence" value="ECO:0007669"/>
    <property type="project" value="InterPro"/>
</dbReference>
<name>A0A2S0VSS9_9ALTE</name>
<sequence>MNKNTVYHYRAILASLLFLVFISPLSVANESELELKPFTTDGCSAFPDGTLKQNQLWLTCCTAHDMAYWQGGSYQQRKDADYALQSCVENIGEQGVAFIMLAGVRVGGTPFLPTTFRWGYGWPYPRFYGLLTETEQQQVKVRLAQLNDQAKTK</sequence>
<dbReference type="GO" id="GO:0006644">
    <property type="term" value="P:phospholipid metabolic process"/>
    <property type="evidence" value="ECO:0007669"/>
    <property type="project" value="InterPro"/>
</dbReference>
<reference evidence="2 3" key="1">
    <citation type="submission" date="2018-01" db="EMBL/GenBank/DDBJ databases">
        <title>Genome sequence of a Cantenovulum-like bacteria.</title>
        <authorList>
            <person name="Tan W.R."/>
            <person name="Lau N.-S."/>
            <person name="Go F."/>
            <person name="Amirul A.-A.A."/>
        </authorList>
    </citation>
    <scope>NUCLEOTIDE SEQUENCE [LARGE SCALE GENOMIC DNA]</scope>
    <source>
        <strain evidence="2 3">CCB-QB4</strain>
    </source>
</reference>
<protein>
    <submittedName>
        <fullName evidence="2">Uncharacterized protein</fullName>
    </submittedName>
</protein>
<dbReference type="Gene3D" id="1.20.90.10">
    <property type="entry name" value="Phospholipase A2 domain"/>
    <property type="match status" value="1"/>
</dbReference>
<dbReference type="KEGG" id="cate:C2869_12860"/>
<evidence type="ECO:0000313" key="2">
    <source>
        <dbReference type="EMBL" id="AWB67276.1"/>
    </source>
</evidence>
<dbReference type="RefSeq" id="WP_108603323.1">
    <property type="nucleotide sequence ID" value="NZ_CP026604.1"/>
</dbReference>
<dbReference type="AlphaFoldDB" id="A0A2S0VSS9"/>
<feature type="signal peptide" evidence="1">
    <location>
        <begin position="1"/>
        <end position="28"/>
    </location>
</feature>
<dbReference type="OrthoDB" id="7855474at2"/>
<gene>
    <name evidence="2" type="ORF">C2869_12860</name>
</gene>
<dbReference type="GO" id="GO:0050482">
    <property type="term" value="P:arachidonate secretion"/>
    <property type="evidence" value="ECO:0007669"/>
    <property type="project" value="InterPro"/>
</dbReference>
<evidence type="ECO:0000313" key="3">
    <source>
        <dbReference type="Proteomes" id="UP000244441"/>
    </source>
</evidence>
<dbReference type="EMBL" id="CP026604">
    <property type="protein sequence ID" value="AWB67276.1"/>
    <property type="molecule type" value="Genomic_DNA"/>
</dbReference>
<keyword evidence="1" id="KW-0732">Signal</keyword>
<accession>A0A2S0VSS9</accession>
<proteinExistence type="predicted"/>
<keyword evidence="3" id="KW-1185">Reference proteome</keyword>
<dbReference type="Proteomes" id="UP000244441">
    <property type="component" value="Chromosome"/>
</dbReference>
<evidence type="ECO:0000256" key="1">
    <source>
        <dbReference type="SAM" id="SignalP"/>
    </source>
</evidence>
<dbReference type="InterPro" id="IPR036444">
    <property type="entry name" value="PLipase_A2_dom_sf"/>
</dbReference>
<dbReference type="SUPFAM" id="SSF48619">
    <property type="entry name" value="Phospholipase A2, PLA2"/>
    <property type="match status" value="1"/>
</dbReference>
<organism evidence="2 3">
    <name type="scientific">Saccharobesus litoralis</name>
    <dbReference type="NCBI Taxonomy" id="2172099"/>
    <lineage>
        <taxon>Bacteria</taxon>
        <taxon>Pseudomonadati</taxon>
        <taxon>Pseudomonadota</taxon>
        <taxon>Gammaproteobacteria</taxon>
        <taxon>Alteromonadales</taxon>
        <taxon>Alteromonadaceae</taxon>
        <taxon>Saccharobesus</taxon>
    </lineage>
</organism>
<feature type="chain" id="PRO_5015411250" evidence="1">
    <location>
        <begin position="29"/>
        <end position="153"/>
    </location>
</feature>